<organism evidence="6 7">
    <name type="scientific">Candidatus Blautia gallistercoris</name>
    <dbReference type="NCBI Taxonomy" id="2838490"/>
    <lineage>
        <taxon>Bacteria</taxon>
        <taxon>Bacillati</taxon>
        <taxon>Bacillota</taxon>
        <taxon>Clostridia</taxon>
        <taxon>Lachnospirales</taxon>
        <taxon>Lachnospiraceae</taxon>
        <taxon>Blautia</taxon>
    </lineage>
</organism>
<dbReference type="PANTHER" id="PTHR20881:SF0">
    <property type="entry name" value="3-METHYL-2-OXOBUTANOATE HYDROXYMETHYLTRANSFERASE"/>
    <property type="match status" value="1"/>
</dbReference>
<evidence type="ECO:0000256" key="1">
    <source>
        <dbReference type="ARBA" id="ARBA00008676"/>
    </source>
</evidence>
<dbReference type="GO" id="GO:0003864">
    <property type="term" value="F:3-methyl-2-oxobutanoate hydroxymethyltransferase activity"/>
    <property type="evidence" value="ECO:0007669"/>
    <property type="project" value="UniProtKB-EC"/>
</dbReference>
<evidence type="ECO:0000313" key="6">
    <source>
        <dbReference type="EMBL" id="HIX60379.1"/>
    </source>
</evidence>
<proteinExistence type="inferred from homology"/>
<dbReference type="EMBL" id="DXEX01000251">
    <property type="protein sequence ID" value="HIX60379.1"/>
    <property type="molecule type" value="Genomic_DNA"/>
</dbReference>
<dbReference type="Pfam" id="PF02548">
    <property type="entry name" value="Pantoate_transf"/>
    <property type="match status" value="1"/>
</dbReference>
<dbReference type="EC" id="2.1.2.11" evidence="3"/>
<dbReference type="SUPFAM" id="SSF51621">
    <property type="entry name" value="Phosphoenolpyruvate/pyruvate domain"/>
    <property type="match status" value="1"/>
</dbReference>
<dbReference type="GO" id="GO:0000287">
    <property type="term" value="F:magnesium ion binding"/>
    <property type="evidence" value="ECO:0007669"/>
    <property type="project" value="TreeGrafter"/>
</dbReference>
<dbReference type="AlphaFoldDB" id="A0A9D1WK25"/>
<dbReference type="Gene3D" id="3.20.20.60">
    <property type="entry name" value="Phosphoenolpyruvate-binding domains"/>
    <property type="match status" value="1"/>
</dbReference>
<sequence>MSEDIKKEVHTSRVFKGRKTIAYLQKCKDEGTKLVQMCPGPRDQFWTMAAEMAGCDICRLTVPGDGKDPEMQIQIAPFWIKCVREAAKNIHINFYMQTPTYASKEAAVANGAMYMNCGADSLLPMGITNETLKYMSDNYLPVFGHVGALSGWQTGKQGGYKRIGKTAESAMEVFKMAYEYQENGMLAMTIELTPIEVTNAIAKKLRVPVISIAAGGAADGCEMVDFDTFNMMPKLASHAKVYGEFFPFAVEAYADWAEDVRSGAYPEDKHGYHMEEAELEKFMDALEKF</sequence>
<comment type="caution">
    <text evidence="6">The sequence shown here is derived from an EMBL/GenBank/DDBJ whole genome shotgun (WGS) entry which is preliminary data.</text>
</comment>
<gene>
    <name evidence="6" type="ORF">IAA45_11790</name>
</gene>
<protein>
    <recommendedName>
        <fullName evidence="3">3-methyl-2-oxobutanoate hydroxymethyltransferase</fullName>
        <ecNumber evidence="3">2.1.2.11</ecNumber>
    </recommendedName>
</protein>
<dbReference type="PANTHER" id="PTHR20881">
    <property type="entry name" value="3-METHYL-2-OXOBUTANOATE HYDROXYMETHYLTRANSFERASE"/>
    <property type="match status" value="1"/>
</dbReference>
<keyword evidence="4" id="KW-0566">Pantothenate biosynthesis</keyword>
<evidence type="ECO:0000313" key="7">
    <source>
        <dbReference type="Proteomes" id="UP000886817"/>
    </source>
</evidence>
<name>A0A9D1WK25_9FIRM</name>
<dbReference type="InterPro" id="IPR040442">
    <property type="entry name" value="Pyrv_kinase-like_dom_sf"/>
</dbReference>
<reference evidence="6" key="1">
    <citation type="journal article" date="2021" name="PeerJ">
        <title>Extensive microbial diversity within the chicken gut microbiome revealed by metagenomics and culture.</title>
        <authorList>
            <person name="Gilroy R."/>
            <person name="Ravi A."/>
            <person name="Getino M."/>
            <person name="Pursley I."/>
            <person name="Horton D.L."/>
            <person name="Alikhan N.F."/>
            <person name="Baker D."/>
            <person name="Gharbi K."/>
            <person name="Hall N."/>
            <person name="Watson M."/>
            <person name="Adriaenssens E.M."/>
            <person name="Foster-Nyarko E."/>
            <person name="Jarju S."/>
            <person name="Secka A."/>
            <person name="Antonio M."/>
            <person name="Oren A."/>
            <person name="Chaudhuri R.R."/>
            <person name="La Ragione R."/>
            <person name="Hildebrand F."/>
            <person name="Pallen M.J."/>
        </authorList>
    </citation>
    <scope>NUCLEOTIDE SEQUENCE</scope>
    <source>
        <strain evidence="6">ChiSjej1B19-8411</strain>
    </source>
</reference>
<evidence type="ECO:0000256" key="2">
    <source>
        <dbReference type="ARBA" id="ARBA00011424"/>
    </source>
</evidence>
<keyword evidence="5 6" id="KW-0808">Transferase</keyword>
<dbReference type="Proteomes" id="UP000886817">
    <property type="component" value="Unassembled WGS sequence"/>
</dbReference>
<comment type="similarity">
    <text evidence="1">Belongs to the PanB family.</text>
</comment>
<accession>A0A9D1WK25</accession>
<evidence type="ECO:0000256" key="5">
    <source>
        <dbReference type="ARBA" id="ARBA00022679"/>
    </source>
</evidence>
<dbReference type="InterPro" id="IPR015813">
    <property type="entry name" value="Pyrv/PenolPyrv_kinase-like_dom"/>
</dbReference>
<dbReference type="GO" id="GO:0015940">
    <property type="term" value="P:pantothenate biosynthetic process"/>
    <property type="evidence" value="ECO:0007669"/>
    <property type="project" value="UniProtKB-KW"/>
</dbReference>
<comment type="subunit">
    <text evidence="2">Homodecamer; pentamer of dimers.</text>
</comment>
<evidence type="ECO:0000256" key="3">
    <source>
        <dbReference type="ARBA" id="ARBA00012618"/>
    </source>
</evidence>
<evidence type="ECO:0000256" key="4">
    <source>
        <dbReference type="ARBA" id="ARBA00022655"/>
    </source>
</evidence>
<dbReference type="InterPro" id="IPR003700">
    <property type="entry name" value="Pantoate_hydroxy_MeTrfase"/>
</dbReference>
<reference evidence="6" key="2">
    <citation type="submission" date="2021-04" db="EMBL/GenBank/DDBJ databases">
        <authorList>
            <person name="Gilroy R."/>
        </authorList>
    </citation>
    <scope>NUCLEOTIDE SEQUENCE</scope>
    <source>
        <strain evidence="6">ChiSjej1B19-8411</strain>
    </source>
</reference>